<dbReference type="PANTHER" id="PTHR31306">
    <property type="entry name" value="ALPHA-1,6-MANNOSYLTRANSFERASE MNN11-RELATED"/>
    <property type="match status" value="1"/>
</dbReference>
<feature type="compositionally biased region" description="Basic and acidic residues" evidence="4">
    <location>
        <begin position="262"/>
        <end position="275"/>
    </location>
</feature>
<dbReference type="Gene3D" id="3.90.550.10">
    <property type="entry name" value="Spore Coat Polysaccharide Biosynthesis Protein SpsA, Chain A"/>
    <property type="match status" value="1"/>
</dbReference>
<feature type="region of interest" description="Disordered" evidence="4">
    <location>
        <begin position="230"/>
        <end position="278"/>
    </location>
</feature>
<evidence type="ECO:0008006" key="7">
    <source>
        <dbReference type="Google" id="ProtNLM"/>
    </source>
</evidence>
<evidence type="ECO:0000313" key="6">
    <source>
        <dbReference type="Proteomes" id="UP000398389"/>
    </source>
</evidence>
<gene>
    <name evidence="5" type="ORF">SAPINGB_P002052</name>
</gene>
<dbReference type="Proteomes" id="UP000398389">
    <property type="component" value="Unassembled WGS sequence"/>
</dbReference>
<proteinExistence type="inferred from homology"/>
<evidence type="ECO:0000313" key="5">
    <source>
        <dbReference type="EMBL" id="VVT48995.1"/>
    </source>
</evidence>
<keyword evidence="6" id="KW-1185">Reference proteome</keyword>
<evidence type="ECO:0000256" key="3">
    <source>
        <dbReference type="ARBA" id="ARBA00022679"/>
    </source>
</evidence>
<evidence type="ECO:0000256" key="2">
    <source>
        <dbReference type="ARBA" id="ARBA00022676"/>
    </source>
</evidence>
<dbReference type="InterPro" id="IPR008630">
    <property type="entry name" value="Glyco_trans_34"/>
</dbReference>
<dbReference type="GO" id="GO:0006487">
    <property type="term" value="P:protein N-linked glycosylation"/>
    <property type="evidence" value="ECO:0007669"/>
    <property type="project" value="TreeGrafter"/>
</dbReference>
<feature type="compositionally biased region" description="Low complexity" evidence="4">
    <location>
        <begin position="32"/>
        <end position="59"/>
    </location>
</feature>
<feature type="region of interest" description="Disordered" evidence="4">
    <location>
        <begin position="1"/>
        <end position="126"/>
    </location>
</feature>
<sequence>MADPSEFPTDPGLATAVASAGITERRTQTSKQQQQQQQQQSNPDTSVPQQPPSTTSLPTGVSFYTPDDPETYPSSVASSYANSPKISITHDEDRSPDEPEDLGPYPLPIYNHKNNSTSSSSNSISSKYSSSRGSLVNLLRQFLTSGSSNNGSGSGGHRNNAPKLFATATPAKIGSTIILILLCLWFFVSVGNGGNASRPAHIINPTKNAIFTDDPLIYPDLTFLSVGSKKSLGGKKSGPNKAPGDYAPDSSDSNVPAAAKGSKNDLQPKDQDKPESSIAESKLQAIPSLVFKPENPLAHLFDSKKRYPPVVLVTVINPDKYRSDYLEKIIANRKNYAKKFGYGLYVRLASDFKESQWSNSPNQNPSWAKIAATRAALHAFPLSHHFWYVDQTVVLTDFDRSVETRLIEPAALRGLMLRGIHVLKNFEVIKTYKNTGADSIKLILTQDGYGVVTSSFLLANVNNDGRLFASSLLDYWGDLAYVSYNQFEDRADQNALNHFLLWHPSYLSKTAIVSTHALSAYSELKGSSAIRDIKLITKTKDENGNEQQVSVQAPVNKEMEAEYKYFKGDLSVFLTKCEKTSSLNCLQEMSDYYKA</sequence>
<evidence type="ECO:0000256" key="4">
    <source>
        <dbReference type="SAM" id="MobiDB-lite"/>
    </source>
</evidence>
<dbReference type="GeneID" id="43580872"/>
<dbReference type="OrthoDB" id="205108at2759"/>
<name>A0A5E8BE60_9ASCO</name>
<reference evidence="5 6" key="1">
    <citation type="submission" date="2019-09" db="EMBL/GenBank/DDBJ databases">
        <authorList>
            <person name="Brejova B."/>
        </authorList>
    </citation>
    <scope>NUCLEOTIDE SEQUENCE [LARGE SCALE GENOMIC DNA]</scope>
</reference>
<accession>A0A5E8BE60</accession>
<dbReference type="GO" id="GO:0000009">
    <property type="term" value="F:alpha-1,6-mannosyltransferase activity"/>
    <property type="evidence" value="ECO:0007669"/>
    <property type="project" value="TreeGrafter"/>
</dbReference>
<feature type="compositionally biased region" description="Low complexity" evidence="4">
    <location>
        <begin position="116"/>
        <end position="126"/>
    </location>
</feature>
<protein>
    <recommendedName>
        <fullName evidence="7">Glycosyltransferase family 34 protein</fullName>
    </recommendedName>
</protein>
<comment type="similarity">
    <text evidence="1">Belongs to the glycosyltransferase 34 family.</text>
</comment>
<keyword evidence="3" id="KW-0808">Transferase</keyword>
<dbReference type="RefSeq" id="XP_031852663.1">
    <property type="nucleotide sequence ID" value="XM_031996772.1"/>
</dbReference>
<dbReference type="Pfam" id="PF05637">
    <property type="entry name" value="Glyco_transf_34"/>
    <property type="match status" value="1"/>
</dbReference>
<dbReference type="EMBL" id="CABVLU010000002">
    <property type="protein sequence ID" value="VVT48995.1"/>
    <property type="molecule type" value="Genomic_DNA"/>
</dbReference>
<keyword evidence="2" id="KW-0328">Glycosyltransferase</keyword>
<dbReference type="PANTHER" id="PTHR31306:SF10">
    <property type="entry name" value="ALPHA-1,6-MANNOSYLTRANSFERASE MNN11-RELATED"/>
    <property type="match status" value="1"/>
</dbReference>
<organism evidence="5 6">
    <name type="scientific">Magnusiomyces paraingens</name>
    <dbReference type="NCBI Taxonomy" id="2606893"/>
    <lineage>
        <taxon>Eukaryota</taxon>
        <taxon>Fungi</taxon>
        <taxon>Dikarya</taxon>
        <taxon>Ascomycota</taxon>
        <taxon>Saccharomycotina</taxon>
        <taxon>Dipodascomycetes</taxon>
        <taxon>Dipodascales</taxon>
        <taxon>Dipodascaceae</taxon>
        <taxon>Magnusiomyces</taxon>
    </lineage>
</organism>
<dbReference type="GO" id="GO:0000136">
    <property type="term" value="C:mannan polymerase complex"/>
    <property type="evidence" value="ECO:0007669"/>
    <property type="project" value="TreeGrafter"/>
</dbReference>
<dbReference type="InterPro" id="IPR029044">
    <property type="entry name" value="Nucleotide-diphossugar_trans"/>
</dbReference>
<feature type="compositionally biased region" description="Basic and acidic residues" evidence="4">
    <location>
        <begin position="88"/>
        <end position="97"/>
    </location>
</feature>
<evidence type="ECO:0000256" key="1">
    <source>
        <dbReference type="ARBA" id="ARBA00005664"/>
    </source>
</evidence>
<feature type="compositionally biased region" description="Polar residues" evidence="4">
    <location>
        <begin position="72"/>
        <end position="86"/>
    </location>
</feature>
<dbReference type="AlphaFoldDB" id="A0A5E8BE60"/>